<keyword evidence="9" id="KW-1185">Reference proteome</keyword>
<sequence length="206" mass="22620">MASKVVDLLYWRDVLKTGVVFTGLVVGLASLFQLTVITVVSNLFLTTMTITLPVCLLYKTLHLVHLSAGEHPFQSYLDEDNSLTDEDTVRAAEDIVLLSATAFATIKRLVFVESLVDSVKFVMLMYLLTYVGVQANGLTLVIVGVICAFSLPLFYRLHQGRINKIMNAVTSLQKKITDLFQIVHDAVQSSSSSAPAPGPKSKLKNK</sequence>
<evidence type="ECO:0000256" key="4">
    <source>
        <dbReference type="ARBA" id="ARBA00022989"/>
    </source>
</evidence>
<dbReference type="PROSITE" id="PS50845">
    <property type="entry name" value="RETICULON"/>
    <property type="match status" value="1"/>
</dbReference>
<accession>A0AAY4A9Z7</accession>
<feature type="transmembrane region" description="Helical" evidence="6">
    <location>
        <begin position="137"/>
        <end position="157"/>
    </location>
</feature>
<dbReference type="AlphaFoldDB" id="A0AAY4A9Z7"/>
<dbReference type="GO" id="GO:0014069">
    <property type="term" value="C:postsynaptic density"/>
    <property type="evidence" value="ECO:0007669"/>
    <property type="project" value="TreeGrafter"/>
</dbReference>
<feature type="domain" description="Reticulon" evidence="7">
    <location>
        <begin position="5"/>
        <end position="204"/>
    </location>
</feature>
<dbReference type="PANTHER" id="PTHR45799">
    <property type="entry name" value="RETICULON-LIKE PROTEIN"/>
    <property type="match status" value="1"/>
</dbReference>
<name>A0AAY4A9Z7_9TELE</name>
<gene>
    <name evidence="8" type="primary">rtn2b</name>
</gene>
<dbReference type="GO" id="GO:0007420">
    <property type="term" value="P:brain development"/>
    <property type="evidence" value="ECO:0007669"/>
    <property type="project" value="TreeGrafter"/>
</dbReference>
<evidence type="ECO:0000313" key="9">
    <source>
        <dbReference type="Proteomes" id="UP000694580"/>
    </source>
</evidence>
<feature type="transmembrane region" description="Helical" evidence="6">
    <location>
        <begin position="20"/>
        <end position="45"/>
    </location>
</feature>
<dbReference type="GO" id="GO:0043005">
    <property type="term" value="C:neuron projection"/>
    <property type="evidence" value="ECO:0007669"/>
    <property type="project" value="TreeGrafter"/>
</dbReference>
<keyword evidence="3 6" id="KW-0256">Endoplasmic reticulum</keyword>
<dbReference type="GO" id="GO:0030182">
    <property type="term" value="P:neuron differentiation"/>
    <property type="evidence" value="ECO:0007669"/>
    <property type="project" value="TreeGrafter"/>
</dbReference>
<evidence type="ECO:0000256" key="5">
    <source>
        <dbReference type="ARBA" id="ARBA00023136"/>
    </source>
</evidence>
<evidence type="ECO:0000313" key="8">
    <source>
        <dbReference type="Ensembl" id="ENSDCDP00010004026.1"/>
    </source>
</evidence>
<protein>
    <recommendedName>
        <fullName evidence="6">Reticulon</fullName>
    </recommendedName>
</protein>
<reference evidence="8 9" key="1">
    <citation type="submission" date="2020-06" db="EMBL/GenBank/DDBJ databases">
        <authorList>
            <consortium name="Wellcome Sanger Institute Data Sharing"/>
        </authorList>
    </citation>
    <scope>NUCLEOTIDE SEQUENCE [LARGE SCALE GENOMIC DNA]</scope>
</reference>
<reference evidence="8" key="3">
    <citation type="submission" date="2025-09" db="UniProtKB">
        <authorList>
            <consortium name="Ensembl"/>
        </authorList>
    </citation>
    <scope>IDENTIFICATION</scope>
</reference>
<dbReference type="RefSeq" id="XP_028840230.1">
    <property type="nucleotide sequence ID" value="XM_028984397.1"/>
</dbReference>
<dbReference type="GO" id="GO:0071787">
    <property type="term" value="P:endoplasmic reticulum tubular network formation"/>
    <property type="evidence" value="ECO:0007669"/>
    <property type="project" value="TreeGrafter"/>
</dbReference>
<dbReference type="GeneID" id="114792889"/>
<proteinExistence type="predicted"/>
<comment type="subcellular location">
    <subcellularLocation>
        <location evidence="1 6">Endoplasmic reticulum membrane</location>
        <topology evidence="1 6">Multi-pass membrane protein</topology>
    </subcellularLocation>
</comment>
<dbReference type="Gene3D" id="1.20.5.2480">
    <property type="match status" value="1"/>
</dbReference>
<dbReference type="InterPro" id="IPR003388">
    <property type="entry name" value="Reticulon"/>
</dbReference>
<evidence type="ECO:0000256" key="2">
    <source>
        <dbReference type="ARBA" id="ARBA00022692"/>
    </source>
</evidence>
<feature type="transmembrane region" description="Helical" evidence="6">
    <location>
        <begin position="109"/>
        <end position="131"/>
    </location>
</feature>
<keyword evidence="4 6" id="KW-1133">Transmembrane helix</keyword>
<evidence type="ECO:0000256" key="3">
    <source>
        <dbReference type="ARBA" id="ARBA00022824"/>
    </source>
</evidence>
<keyword evidence="5 6" id="KW-0472">Membrane</keyword>
<dbReference type="PANTHER" id="PTHR45799:SF7">
    <property type="entry name" value="RETICULON"/>
    <property type="match status" value="1"/>
</dbReference>
<dbReference type="Ensembl" id="ENSDCDT00010004180.1">
    <property type="protein sequence ID" value="ENSDCDP00010004026.1"/>
    <property type="gene ID" value="ENSDCDG00010001820.1"/>
</dbReference>
<dbReference type="InterPro" id="IPR046964">
    <property type="entry name" value="RTN1-4"/>
</dbReference>
<evidence type="ECO:0000256" key="1">
    <source>
        <dbReference type="ARBA" id="ARBA00004477"/>
    </source>
</evidence>
<evidence type="ECO:0000256" key="6">
    <source>
        <dbReference type="RuleBase" id="RU210713"/>
    </source>
</evidence>
<dbReference type="GO" id="GO:0005789">
    <property type="term" value="C:endoplasmic reticulum membrane"/>
    <property type="evidence" value="ECO:0007669"/>
    <property type="project" value="UniProtKB-SubCell"/>
</dbReference>
<keyword evidence="2 6" id="KW-0812">Transmembrane</keyword>
<organism evidence="8 9">
    <name type="scientific">Denticeps clupeoides</name>
    <name type="common">denticle herring</name>
    <dbReference type="NCBI Taxonomy" id="299321"/>
    <lineage>
        <taxon>Eukaryota</taxon>
        <taxon>Metazoa</taxon>
        <taxon>Chordata</taxon>
        <taxon>Craniata</taxon>
        <taxon>Vertebrata</taxon>
        <taxon>Euteleostomi</taxon>
        <taxon>Actinopterygii</taxon>
        <taxon>Neopterygii</taxon>
        <taxon>Teleostei</taxon>
        <taxon>Clupei</taxon>
        <taxon>Clupeiformes</taxon>
        <taxon>Denticipitoidei</taxon>
        <taxon>Denticipitidae</taxon>
        <taxon>Denticeps</taxon>
    </lineage>
</organism>
<dbReference type="GeneTree" id="ENSGT00940000160599"/>
<evidence type="ECO:0000259" key="7">
    <source>
        <dbReference type="PROSITE" id="PS50845"/>
    </source>
</evidence>
<dbReference type="Proteomes" id="UP000694580">
    <property type="component" value="Chromosome 6"/>
</dbReference>
<reference evidence="8" key="2">
    <citation type="submission" date="2025-08" db="UniProtKB">
        <authorList>
            <consortium name="Ensembl"/>
        </authorList>
    </citation>
    <scope>IDENTIFICATION</scope>
</reference>
<dbReference type="Pfam" id="PF02453">
    <property type="entry name" value="Reticulon"/>
    <property type="match status" value="1"/>
</dbReference>